<keyword evidence="4 8" id="KW-0479">Metal-binding</keyword>
<dbReference type="NCBIfam" id="TIGR03723">
    <property type="entry name" value="T6A_TsaD_YgjD"/>
    <property type="match status" value="1"/>
</dbReference>
<evidence type="ECO:0000256" key="8">
    <source>
        <dbReference type="HAMAP-Rule" id="MF_01445"/>
    </source>
</evidence>
<feature type="binding site" evidence="8">
    <location>
        <position position="115"/>
    </location>
    <ligand>
        <name>Fe cation</name>
        <dbReference type="ChEBI" id="CHEBI:24875"/>
    </ligand>
</feature>
<evidence type="ECO:0000313" key="10">
    <source>
        <dbReference type="EMBL" id="RZO25632.1"/>
    </source>
</evidence>
<dbReference type="GO" id="GO:0002949">
    <property type="term" value="P:tRNA threonylcarbamoyladenosine modification"/>
    <property type="evidence" value="ECO:0007669"/>
    <property type="project" value="UniProtKB-UniRule"/>
</dbReference>
<evidence type="ECO:0000256" key="6">
    <source>
        <dbReference type="ARBA" id="ARBA00023315"/>
    </source>
</evidence>
<dbReference type="PRINTS" id="PR00789">
    <property type="entry name" value="OSIALOPTASE"/>
</dbReference>
<gene>
    <name evidence="8 10" type="primary">tsaD</name>
    <name evidence="10" type="ORF">EVA92_04820</name>
</gene>
<dbReference type="InterPro" id="IPR022450">
    <property type="entry name" value="TsaD"/>
</dbReference>
<dbReference type="AlphaFoldDB" id="A0A520MWM5"/>
<sequence length="334" mass="36683">MLVLGIESSCDETGVALYSDKDGLIDHSVNSQVDLFKEYGGVIPEIAARDHSNKIIKILKNVLKENDIKIDQVDLIAYTAGPGLIGSLMIGETVAKTIAKIKNIEIMPVHHLEGHILAPGIENKSLRPPYLCLLVSGGHTQIIDCNDYGQYSILGETVDDACGEAFDKVGKLLRLEYPGGPKVAELAKKGDCKRFNFPRALTKSKNLNFSFSGLKTSVLYEMESLKETDYADVAASFQAAVVDVLVTKLSWALEESNHTKLICSGGVAANEMLREQLDKLAKKTEIDVYYPSLELCTDNAAMIAYVGYIRKSKNLEGYNAKFSKPRWPLGELYA</sequence>
<dbReference type="InterPro" id="IPR043129">
    <property type="entry name" value="ATPase_NBD"/>
</dbReference>
<keyword evidence="6 8" id="KW-0012">Acyltransferase</keyword>
<dbReference type="EC" id="2.3.1.234" evidence="8"/>
<comment type="cofactor">
    <cofactor evidence="8">
        <name>Fe(2+)</name>
        <dbReference type="ChEBI" id="CHEBI:29033"/>
    </cofactor>
    <text evidence="8">Binds 1 Fe(2+) ion per subunit.</text>
</comment>
<dbReference type="FunFam" id="3.30.420.40:FF:000040">
    <property type="entry name" value="tRNA N6-adenosine threonylcarbamoyltransferase"/>
    <property type="match status" value="1"/>
</dbReference>
<evidence type="ECO:0000256" key="7">
    <source>
        <dbReference type="ARBA" id="ARBA00048117"/>
    </source>
</evidence>
<reference evidence="10 11" key="1">
    <citation type="submission" date="2019-02" db="EMBL/GenBank/DDBJ databases">
        <title>Prokaryotic population dynamics and viral predation in marine succession experiment using metagenomics: the confinement effect.</title>
        <authorList>
            <person name="Haro-Moreno J.M."/>
            <person name="Rodriguez-Valera F."/>
            <person name="Lopez-Perez M."/>
        </authorList>
    </citation>
    <scope>NUCLEOTIDE SEQUENCE [LARGE SCALE GENOMIC DNA]</scope>
    <source>
        <strain evidence="10">MED-G159</strain>
    </source>
</reference>
<evidence type="ECO:0000256" key="5">
    <source>
        <dbReference type="ARBA" id="ARBA00023004"/>
    </source>
</evidence>
<accession>A0A520MWM5</accession>
<dbReference type="CDD" id="cd24133">
    <property type="entry name" value="ASKHA_NBD_TsaD_bac"/>
    <property type="match status" value="1"/>
</dbReference>
<keyword evidence="2 8" id="KW-0808">Transferase</keyword>
<proteinExistence type="inferred from homology"/>
<comment type="catalytic activity">
    <reaction evidence="7 8">
        <text>L-threonylcarbamoyladenylate + adenosine(37) in tRNA = N(6)-L-threonylcarbamoyladenosine(37) in tRNA + AMP + H(+)</text>
        <dbReference type="Rhea" id="RHEA:37059"/>
        <dbReference type="Rhea" id="RHEA-COMP:10162"/>
        <dbReference type="Rhea" id="RHEA-COMP:10163"/>
        <dbReference type="ChEBI" id="CHEBI:15378"/>
        <dbReference type="ChEBI" id="CHEBI:73682"/>
        <dbReference type="ChEBI" id="CHEBI:74411"/>
        <dbReference type="ChEBI" id="CHEBI:74418"/>
        <dbReference type="ChEBI" id="CHEBI:456215"/>
        <dbReference type="EC" id="2.3.1.234"/>
    </reaction>
</comment>
<dbReference type="HAMAP" id="MF_01445">
    <property type="entry name" value="TsaD"/>
    <property type="match status" value="1"/>
</dbReference>
<evidence type="ECO:0000256" key="4">
    <source>
        <dbReference type="ARBA" id="ARBA00022723"/>
    </source>
</evidence>
<feature type="binding site" evidence="8">
    <location>
        <position position="111"/>
    </location>
    <ligand>
        <name>Fe cation</name>
        <dbReference type="ChEBI" id="CHEBI:24875"/>
    </ligand>
</feature>
<feature type="binding site" evidence="8">
    <location>
        <position position="298"/>
    </location>
    <ligand>
        <name>Fe cation</name>
        <dbReference type="ChEBI" id="CHEBI:24875"/>
    </ligand>
</feature>
<evidence type="ECO:0000259" key="9">
    <source>
        <dbReference type="Pfam" id="PF00814"/>
    </source>
</evidence>
<evidence type="ECO:0000256" key="2">
    <source>
        <dbReference type="ARBA" id="ARBA00022679"/>
    </source>
</evidence>
<dbReference type="Pfam" id="PF00814">
    <property type="entry name" value="TsaD"/>
    <property type="match status" value="1"/>
</dbReference>
<comment type="similarity">
    <text evidence="8">Belongs to the KAE1 / TsaD family.</text>
</comment>
<organism evidence="10 11">
    <name type="scientific">SAR86 cluster bacterium</name>
    <dbReference type="NCBI Taxonomy" id="2030880"/>
    <lineage>
        <taxon>Bacteria</taxon>
        <taxon>Pseudomonadati</taxon>
        <taxon>Pseudomonadota</taxon>
        <taxon>Gammaproteobacteria</taxon>
        <taxon>SAR86 cluster</taxon>
    </lineage>
</organism>
<dbReference type="FunFam" id="3.30.420.40:FF:000012">
    <property type="entry name" value="tRNA N6-adenosine threonylcarbamoyltransferase"/>
    <property type="match status" value="1"/>
</dbReference>
<evidence type="ECO:0000313" key="11">
    <source>
        <dbReference type="Proteomes" id="UP000315825"/>
    </source>
</evidence>
<evidence type="ECO:0000256" key="1">
    <source>
        <dbReference type="ARBA" id="ARBA00022490"/>
    </source>
</evidence>
<name>A0A520MWM5_9GAMM</name>
<comment type="caution">
    <text evidence="8">Lacks conserved residue(s) required for the propagation of feature annotation.</text>
</comment>
<dbReference type="Gene3D" id="3.30.420.40">
    <property type="match status" value="2"/>
</dbReference>
<dbReference type="PANTHER" id="PTHR11735">
    <property type="entry name" value="TRNA N6-ADENOSINE THREONYLCARBAMOYLTRANSFERASE"/>
    <property type="match status" value="1"/>
</dbReference>
<dbReference type="Proteomes" id="UP000315825">
    <property type="component" value="Unassembled WGS sequence"/>
</dbReference>
<feature type="binding site" evidence="8">
    <location>
        <position position="270"/>
    </location>
    <ligand>
        <name>substrate</name>
    </ligand>
</feature>
<feature type="domain" description="Gcp-like" evidence="9">
    <location>
        <begin position="24"/>
        <end position="305"/>
    </location>
</feature>
<feature type="binding site" evidence="8">
    <location>
        <position position="180"/>
    </location>
    <ligand>
        <name>substrate</name>
    </ligand>
</feature>
<dbReference type="SUPFAM" id="SSF53067">
    <property type="entry name" value="Actin-like ATPase domain"/>
    <property type="match status" value="2"/>
</dbReference>
<dbReference type="PANTHER" id="PTHR11735:SF6">
    <property type="entry name" value="TRNA N6-ADENOSINE THREONYLCARBAMOYLTRANSFERASE, MITOCHONDRIAL"/>
    <property type="match status" value="1"/>
</dbReference>
<dbReference type="InterPro" id="IPR017861">
    <property type="entry name" value="KAE1/TsaD"/>
</dbReference>
<dbReference type="EMBL" id="SHBE01000013">
    <property type="protein sequence ID" value="RZO25632.1"/>
    <property type="molecule type" value="Genomic_DNA"/>
</dbReference>
<dbReference type="GO" id="GO:0005737">
    <property type="term" value="C:cytoplasm"/>
    <property type="evidence" value="ECO:0007669"/>
    <property type="project" value="UniProtKB-SubCell"/>
</dbReference>
<protein>
    <recommendedName>
        <fullName evidence="8">tRNA N6-adenosine threonylcarbamoyltransferase</fullName>
        <ecNumber evidence="8">2.3.1.234</ecNumber>
    </recommendedName>
    <alternativeName>
        <fullName evidence="8">N6-L-threonylcarbamoyladenine synthase</fullName>
        <shortName evidence="8">t(6)A synthase</shortName>
    </alternativeName>
    <alternativeName>
        <fullName evidence="8">t(6)A37 threonylcarbamoyladenosine biosynthesis protein TsaD</fullName>
    </alternativeName>
    <alternativeName>
        <fullName evidence="8">tRNA threonylcarbamoyladenosine biosynthesis protein TsaD</fullName>
    </alternativeName>
</protein>
<keyword evidence="1 8" id="KW-0963">Cytoplasm</keyword>
<dbReference type="GO" id="GO:0061711">
    <property type="term" value="F:tRNA N(6)-L-threonylcarbamoyladenine synthase activity"/>
    <property type="evidence" value="ECO:0007669"/>
    <property type="project" value="UniProtKB-EC"/>
</dbReference>
<comment type="caution">
    <text evidence="10">The sequence shown here is derived from an EMBL/GenBank/DDBJ whole genome shotgun (WGS) entry which is preliminary data.</text>
</comment>
<evidence type="ECO:0000256" key="3">
    <source>
        <dbReference type="ARBA" id="ARBA00022694"/>
    </source>
</evidence>
<keyword evidence="3 8" id="KW-0819">tRNA processing</keyword>
<feature type="binding site" evidence="8">
    <location>
        <position position="167"/>
    </location>
    <ligand>
        <name>substrate</name>
    </ligand>
</feature>
<keyword evidence="5 8" id="KW-0408">Iron</keyword>
<comment type="function">
    <text evidence="8">Required for the formation of a threonylcarbamoyl group on adenosine at position 37 (t(6)A37) in tRNAs that read codons beginning with adenine. Is involved in the transfer of the threonylcarbamoyl moiety of threonylcarbamoyl-AMP (TC-AMP) to the N6 group of A37, together with TsaE and TsaB. TsaD likely plays a direct catalytic role in this reaction.</text>
</comment>
<feature type="binding site" evidence="8">
    <location>
        <begin position="134"/>
        <end position="138"/>
    </location>
    <ligand>
        <name>substrate</name>
    </ligand>
</feature>
<dbReference type="GO" id="GO:0005506">
    <property type="term" value="F:iron ion binding"/>
    <property type="evidence" value="ECO:0007669"/>
    <property type="project" value="UniProtKB-UniRule"/>
</dbReference>
<dbReference type="InterPro" id="IPR000905">
    <property type="entry name" value="Gcp-like_dom"/>
</dbReference>
<comment type="subcellular location">
    <subcellularLocation>
        <location evidence="8">Cytoplasm</location>
    </subcellularLocation>
</comment>
<dbReference type="NCBIfam" id="TIGR00329">
    <property type="entry name" value="gcp_kae1"/>
    <property type="match status" value="1"/>
</dbReference>